<name>A0A5S6QFA7_TRIMR</name>
<dbReference type="AlphaFoldDB" id="A0A5S6QFA7"/>
<evidence type="ECO:0000313" key="2">
    <source>
        <dbReference type="Proteomes" id="UP000046395"/>
    </source>
</evidence>
<dbReference type="WBParaSite" id="TMUE_1000005582.1">
    <property type="protein sequence ID" value="TMUE_1000005582.1"/>
    <property type="gene ID" value="WBGene00299319"/>
</dbReference>
<accession>A0A5S6QFA7</accession>
<keyword evidence="2" id="KW-1185">Reference proteome</keyword>
<evidence type="ECO:0000313" key="3">
    <source>
        <dbReference type="WBParaSite" id="TMUE_1000005582.1"/>
    </source>
</evidence>
<reference evidence="3" key="1">
    <citation type="submission" date="2019-12" db="UniProtKB">
        <authorList>
            <consortium name="WormBaseParasite"/>
        </authorList>
    </citation>
    <scope>IDENTIFICATION</scope>
</reference>
<protein>
    <submittedName>
        <fullName evidence="3">Uncharacterized protein</fullName>
    </submittedName>
</protein>
<proteinExistence type="predicted"/>
<sequence length="131" mass="13816">MRLARKGGANGRAVVGKSCASKSQTNLRTLNSGAYARRAAKGFIAKRTGDCCSAILKESSPLSSPALQASQMDDRNGAGRLVCQRSGQKRWQPFQTAQNVFGRAALPLGNLGRGESNSKAPLVDRPGNAEL</sequence>
<organism evidence="2 3">
    <name type="scientific">Trichuris muris</name>
    <name type="common">Mouse whipworm</name>
    <dbReference type="NCBI Taxonomy" id="70415"/>
    <lineage>
        <taxon>Eukaryota</taxon>
        <taxon>Metazoa</taxon>
        <taxon>Ecdysozoa</taxon>
        <taxon>Nematoda</taxon>
        <taxon>Enoplea</taxon>
        <taxon>Dorylaimia</taxon>
        <taxon>Trichinellida</taxon>
        <taxon>Trichuridae</taxon>
        <taxon>Trichuris</taxon>
    </lineage>
</organism>
<evidence type="ECO:0000256" key="1">
    <source>
        <dbReference type="SAM" id="MobiDB-lite"/>
    </source>
</evidence>
<feature type="region of interest" description="Disordered" evidence="1">
    <location>
        <begin position="108"/>
        <end position="131"/>
    </location>
</feature>
<dbReference type="Proteomes" id="UP000046395">
    <property type="component" value="Unassembled WGS sequence"/>
</dbReference>